<dbReference type="Ensembl" id="ENSACLT00000023522.2">
    <property type="protein sequence ID" value="ENSACLP00000022977.2"/>
    <property type="gene ID" value="ENSACLG00000015614.2"/>
</dbReference>
<accession>A0A3P8Q112</accession>
<feature type="region of interest" description="Disordered" evidence="1">
    <location>
        <begin position="130"/>
        <end position="169"/>
    </location>
</feature>
<dbReference type="STRING" id="8154.ENSACLP00000022977"/>
<dbReference type="GeneTree" id="ENSGT00950000182912"/>
<feature type="compositionally biased region" description="Polar residues" evidence="1">
    <location>
        <begin position="137"/>
        <end position="151"/>
    </location>
</feature>
<evidence type="ECO:0000259" key="2">
    <source>
        <dbReference type="PROSITE" id="PS51745"/>
    </source>
</evidence>
<reference evidence="3" key="3">
    <citation type="submission" date="2025-08" db="UniProtKB">
        <authorList>
            <consortium name="Ensembl"/>
        </authorList>
    </citation>
    <scope>IDENTIFICATION</scope>
</reference>
<reference evidence="3 4" key="1">
    <citation type="submission" date="2018-05" db="EMBL/GenBank/DDBJ databases">
        <authorList>
            <person name="Datahose"/>
        </authorList>
    </citation>
    <scope>NUCLEOTIDE SEQUENCE</scope>
</reference>
<organism evidence="3 4">
    <name type="scientific">Astatotilapia calliptera</name>
    <name type="common">Eastern happy</name>
    <name type="synonym">Chromis callipterus</name>
    <dbReference type="NCBI Taxonomy" id="8154"/>
    <lineage>
        <taxon>Eukaryota</taxon>
        <taxon>Metazoa</taxon>
        <taxon>Chordata</taxon>
        <taxon>Craniata</taxon>
        <taxon>Vertebrata</taxon>
        <taxon>Euteleostomi</taxon>
        <taxon>Actinopterygii</taxon>
        <taxon>Neopterygii</taxon>
        <taxon>Teleostei</taxon>
        <taxon>Neoteleostei</taxon>
        <taxon>Acanthomorphata</taxon>
        <taxon>Ovalentaria</taxon>
        <taxon>Cichlomorphae</taxon>
        <taxon>Cichliformes</taxon>
        <taxon>Cichlidae</taxon>
        <taxon>African cichlids</taxon>
        <taxon>Pseudocrenilabrinae</taxon>
        <taxon>Haplochromini</taxon>
        <taxon>Astatotilapia</taxon>
    </lineage>
</organism>
<sequence>MYFFFVFTTENCIFKVAQKCTRVPNCCLLICQTVTFSKRIADIFQIFKMTSPLRLRIILGEDDARKLILPAGTPVSIEDLCHTVKTSFGLQQDIRLQYQDEDFGNEFMNMSDVSEVKDKGTLKVIFLQSPQEEDARTSQSQATESVSISSADTDDTEPISSSGSSPSSRHWVWPSVFTVPQFSYEAEFELEKANTACANGGTLLNPSPKLKSQILERLAEEIYKFKAYPTDNDLTDVAEALVKKHPCLREQGSFNGCYGWKISLKYKMANLRTKLRGLGCTEVTINSIKNKSGDNRQAAFNVKKPKRAEVNYCPQHPKGETSESLEQERVAILSELTKRNNDSVVSVKMEKTFSYRRQEVLQGQPMVADFKSRWPALFTAREIDKEFLRITTKPLLSTFFAELDQYAPRLMEIFLSKGGTPGKKIRGLMLAISKHDNIHTRRACILKSLCIYLNEDYEKLLKEYLDTDSEAKSCMEQTVMGVYVIQKEGAEPEDDPEDIGVLIEGVEALTDLGNIAQACALLFGLIYCLNLSYPPELKCTFEVLQKILLNLDGQKLSSKAQFLKNKLME</sequence>
<dbReference type="Bgee" id="ENSACLG00000015614">
    <property type="expression patterns" value="Expressed in testis"/>
</dbReference>
<dbReference type="AlphaFoldDB" id="A0A3P8Q112"/>
<name>A0A3P8Q112_ASTCA</name>
<evidence type="ECO:0000313" key="4">
    <source>
        <dbReference type="Proteomes" id="UP000265100"/>
    </source>
</evidence>
<dbReference type="InterPro" id="IPR053793">
    <property type="entry name" value="PB1-like"/>
</dbReference>
<dbReference type="Proteomes" id="UP000265100">
    <property type="component" value="Chromosome 17"/>
</dbReference>
<dbReference type="PROSITE" id="PS51745">
    <property type="entry name" value="PB1"/>
    <property type="match status" value="1"/>
</dbReference>
<dbReference type="PANTHER" id="PTHR31025">
    <property type="entry name" value="SI:CH211-196P9.1-RELATED"/>
    <property type="match status" value="1"/>
</dbReference>
<reference evidence="3" key="4">
    <citation type="submission" date="2025-09" db="UniProtKB">
        <authorList>
            <consortium name="Ensembl"/>
        </authorList>
    </citation>
    <scope>IDENTIFICATION</scope>
</reference>
<keyword evidence="4" id="KW-1185">Reference proteome</keyword>
<reference evidence="4" key="2">
    <citation type="submission" date="2023-03" db="EMBL/GenBank/DDBJ databases">
        <authorList>
            <consortium name="Wellcome Sanger Institute Data Sharing"/>
        </authorList>
    </citation>
    <scope>NUCLEOTIDE SEQUENCE [LARGE SCALE GENOMIC DNA]</scope>
</reference>
<protein>
    <recommendedName>
        <fullName evidence="2">PB1 domain-containing protein</fullName>
    </recommendedName>
</protein>
<feature type="domain" description="PB1" evidence="2">
    <location>
        <begin position="52"/>
        <end position="132"/>
    </location>
</feature>
<dbReference type="PANTHER" id="PTHR31025:SF27">
    <property type="entry name" value="SI:CH211-193K19.2-RELATED"/>
    <property type="match status" value="1"/>
</dbReference>
<dbReference type="OMA" id="HPCITER"/>
<proteinExistence type="predicted"/>
<evidence type="ECO:0000256" key="1">
    <source>
        <dbReference type="SAM" id="MobiDB-lite"/>
    </source>
</evidence>
<evidence type="ECO:0000313" key="3">
    <source>
        <dbReference type="Ensembl" id="ENSACLP00000022977.2"/>
    </source>
</evidence>